<sequence length="66" mass="7546">MAFFGLVGNDQKLASTTYSDRESASERAARRRREGHHRSAAAADRQGQAWADAERARQDRGSRWRR</sequence>
<evidence type="ECO:0000256" key="1">
    <source>
        <dbReference type="SAM" id="MobiDB-lite"/>
    </source>
</evidence>
<accession>A0ABQ2K4A6</accession>
<feature type="compositionally biased region" description="Basic and acidic residues" evidence="1">
    <location>
        <begin position="52"/>
        <end position="66"/>
    </location>
</feature>
<protein>
    <submittedName>
        <fullName evidence="2">Uncharacterized protein</fullName>
    </submittedName>
</protein>
<dbReference type="RefSeq" id="WP_189103617.1">
    <property type="nucleotide sequence ID" value="NZ_BMND01000044.1"/>
</dbReference>
<evidence type="ECO:0000313" key="2">
    <source>
        <dbReference type="EMBL" id="GGN61895.1"/>
    </source>
</evidence>
<feature type="compositionally biased region" description="Basic and acidic residues" evidence="1">
    <location>
        <begin position="19"/>
        <end position="28"/>
    </location>
</feature>
<evidence type="ECO:0000313" key="3">
    <source>
        <dbReference type="Proteomes" id="UP000600080"/>
    </source>
</evidence>
<gene>
    <name evidence="2" type="ORF">GCM10012285_61390</name>
</gene>
<proteinExistence type="predicted"/>
<dbReference type="GeneID" id="301551813"/>
<reference evidence="3" key="1">
    <citation type="journal article" date="2019" name="Int. J. Syst. Evol. Microbiol.">
        <title>The Global Catalogue of Microorganisms (GCM) 10K type strain sequencing project: providing services to taxonomists for standard genome sequencing and annotation.</title>
        <authorList>
            <consortium name="The Broad Institute Genomics Platform"/>
            <consortium name="The Broad Institute Genome Sequencing Center for Infectious Disease"/>
            <person name="Wu L."/>
            <person name="Ma J."/>
        </authorList>
    </citation>
    <scope>NUCLEOTIDE SEQUENCE [LARGE SCALE GENOMIC DNA]</scope>
    <source>
        <strain evidence="3">CGMCC 4.7323</strain>
    </source>
</reference>
<feature type="compositionally biased region" description="Basic residues" evidence="1">
    <location>
        <begin position="29"/>
        <end position="39"/>
    </location>
</feature>
<dbReference type="Proteomes" id="UP000600080">
    <property type="component" value="Unassembled WGS sequence"/>
</dbReference>
<name>A0ABQ2K4A6_9ACTN</name>
<feature type="region of interest" description="Disordered" evidence="1">
    <location>
        <begin position="1"/>
        <end position="66"/>
    </location>
</feature>
<feature type="compositionally biased region" description="Low complexity" evidence="1">
    <location>
        <begin position="40"/>
        <end position="51"/>
    </location>
</feature>
<dbReference type="EMBL" id="BMND01000044">
    <property type="protein sequence ID" value="GGN61895.1"/>
    <property type="molecule type" value="Genomic_DNA"/>
</dbReference>
<organism evidence="2 3">
    <name type="scientific">Streptomyces kronopolitis</name>
    <dbReference type="NCBI Taxonomy" id="1612435"/>
    <lineage>
        <taxon>Bacteria</taxon>
        <taxon>Bacillati</taxon>
        <taxon>Actinomycetota</taxon>
        <taxon>Actinomycetes</taxon>
        <taxon>Kitasatosporales</taxon>
        <taxon>Streptomycetaceae</taxon>
        <taxon>Streptomyces</taxon>
    </lineage>
</organism>
<comment type="caution">
    <text evidence="2">The sequence shown here is derived from an EMBL/GenBank/DDBJ whole genome shotgun (WGS) entry which is preliminary data.</text>
</comment>
<keyword evidence="3" id="KW-1185">Reference proteome</keyword>